<comment type="caution">
    <text evidence="3">The sequence shown here is derived from an EMBL/GenBank/DDBJ whole genome shotgun (WGS) entry which is preliminary data.</text>
</comment>
<feature type="domain" description="DUF5667" evidence="2">
    <location>
        <begin position="138"/>
        <end position="236"/>
    </location>
</feature>
<dbReference type="Pfam" id="PF18915">
    <property type="entry name" value="DUF5667"/>
    <property type="match status" value="1"/>
</dbReference>
<name>A0A4S8QEA2_9ACTN</name>
<feature type="compositionally biased region" description="Acidic residues" evidence="1">
    <location>
        <begin position="370"/>
        <end position="379"/>
    </location>
</feature>
<feature type="compositionally biased region" description="Low complexity" evidence="1">
    <location>
        <begin position="312"/>
        <end position="334"/>
    </location>
</feature>
<evidence type="ECO:0000313" key="3">
    <source>
        <dbReference type="EMBL" id="THV41235.1"/>
    </source>
</evidence>
<dbReference type="RefSeq" id="WP_136534867.1">
    <property type="nucleotide sequence ID" value="NZ_STGY01000047.1"/>
</dbReference>
<feature type="compositionally biased region" description="Polar residues" evidence="1">
    <location>
        <begin position="351"/>
        <end position="362"/>
    </location>
</feature>
<evidence type="ECO:0000259" key="2">
    <source>
        <dbReference type="Pfam" id="PF18915"/>
    </source>
</evidence>
<gene>
    <name evidence="3" type="ORF">FAB82_12445</name>
</gene>
<sequence length="391" mass="40502">MERRRAEEFAQLLDLDVSTHPHLRDSAHASGASSETDELMGVTEQLGDLRTQLMAASEPSADWQDATRRRLMAVAAEEGIGATARHRASAAVPTSHRAPVLDEMFPRRPRGGRRLAIVAALLTGTVAVSGVSAASGDALPGETLYNVKRSAERAQLALAGNDIGRAQLHLEFARTRIAEASQVSGDDEAAADALTDAAGNLREGVALLGQLAVTSDDPSPLDYIDQFTNEHRWVLDDLVANLDGDAGAVVDELAVLIDDAAVRSVELREALPCTELGGESDSLGPVPGNCATHDTVESAEPESQGPGDVSMEPSESGTDSSGSGSNSSPGEESTQSGNETGQNLDGAGNSPVDNAVTSQPSDPASGGATDDSEDDDDVLGELTGVVSDLFN</sequence>
<evidence type="ECO:0000313" key="4">
    <source>
        <dbReference type="Proteomes" id="UP000308760"/>
    </source>
</evidence>
<proteinExistence type="predicted"/>
<dbReference type="OrthoDB" id="3402808at2"/>
<dbReference type="InterPro" id="IPR043725">
    <property type="entry name" value="DUF5667"/>
</dbReference>
<reference evidence="4" key="1">
    <citation type="submission" date="2019-04" db="EMBL/GenBank/DDBJ databases">
        <title>Nocardioides xinjiangensis sp. nov.</title>
        <authorList>
            <person name="Liu S."/>
        </authorList>
    </citation>
    <scope>NUCLEOTIDE SEQUENCE [LARGE SCALE GENOMIC DNA]</scope>
    <source>
        <strain evidence="4">18</strain>
    </source>
</reference>
<accession>A0A4S8QEA2</accession>
<protein>
    <recommendedName>
        <fullName evidence="2">DUF5667 domain-containing protein</fullName>
    </recommendedName>
</protein>
<reference evidence="3 4" key="2">
    <citation type="submission" date="2019-05" db="EMBL/GenBank/DDBJ databases">
        <title>Glycomyces buryatensis sp. nov.</title>
        <authorList>
            <person name="Nikitina E."/>
        </authorList>
    </citation>
    <scope>NUCLEOTIDE SEQUENCE [LARGE SCALE GENOMIC DNA]</scope>
    <source>
        <strain evidence="3 4">18</strain>
    </source>
</reference>
<organism evidence="3 4">
    <name type="scientific">Glycomyces buryatensis</name>
    <dbReference type="NCBI Taxonomy" id="2570927"/>
    <lineage>
        <taxon>Bacteria</taxon>
        <taxon>Bacillati</taxon>
        <taxon>Actinomycetota</taxon>
        <taxon>Actinomycetes</taxon>
        <taxon>Glycomycetales</taxon>
        <taxon>Glycomycetaceae</taxon>
        <taxon>Glycomyces</taxon>
    </lineage>
</organism>
<evidence type="ECO:0000256" key="1">
    <source>
        <dbReference type="SAM" id="MobiDB-lite"/>
    </source>
</evidence>
<feature type="region of interest" description="Disordered" evidence="1">
    <location>
        <begin position="275"/>
        <end position="391"/>
    </location>
</feature>
<dbReference type="EMBL" id="STGY01000047">
    <property type="protein sequence ID" value="THV41235.1"/>
    <property type="molecule type" value="Genomic_DNA"/>
</dbReference>
<dbReference type="Proteomes" id="UP000308760">
    <property type="component" value="Unassembled WGS sequence"/>
</dbReference>
<dbReference type="AlphaFoldDB" id="A0A4S8QEA2"/>
<keyword evidence="4" id="KW-1185">Reference proteome</keyword>